<dbReference type="Proteomes" id="UP000566071">
    <property type="component" value="Unassembled WGS sequence"/>
</dbReference>
<evidence type="ECO:0000313" key="9">
    <source>
        <dbReference type="Proteomes" id="UP000566071"/>
    </source>
</evidence>
<feature type="region of interest" description="Disordered" evidence="4">
    <location>
        <begin position="206"/>
        <end position="233"/>
    </location>
</feature>
<accession>A0ABX1W2W4</accession>
<keyword evidence="2" id="KW-0472">Membrane</keyword>
<dbReference type="InterPro" id="IPR041700">
    <property type="entry name" value="OMP_b-brl_3"/>
</dbReference>
<feature type="chain" id="PRO_5045067531" evidence="5">
    <location>
        <begin position="26"/>
        <end position="526"/>
    </location>
</feature>
<keyword evidence="3" id="KW-0998">Cell outer membrane</keyword>
<keyword evidence="9" id="KW-1185">Reference proteome</keyword>
<dbReference type="PANTHER" id="PTHR40980:SF4">
    <property type="entry name" value="TONB-DEPENDENT RECEPTOR-LIKE BETA-BARREL DOMAIN-CONTAINING PROTEIN"/>
    <property type="match status" value="1"/>
</dbReference>
<evidence type="ECO:0000256" key="5">
    <source>
        <dbReference type="SAM" id="SignalP"/>
    </source>
</evidence>
<dbReference type="SUPFAM" id="SSF56935">
    <property type="entry name" value="Porins"/>
    <property type="match status" value="1"/>
</dbReference>
<comment type="caution">
    <text evidence="8">The sequence shown here is derived from an EMBL/GenBank/DDBJ whole genome shotgun (WGS) entry which is preliminary data.</text>
</comment>
<dbReference type="Gene3D" id="2.40.170.20">
    <property type="entry name" value="TonB-dependent receptor, beta-barrel domain"/>
    <property type="match status" value="1"/>
</dbReference>
<feature type="compositionally biased region" description="Polar residues" evidence="4">
    <location>
        <begin position="206"/>
        <end position="229"/>
    </location>
</feature>
<gene>
    <name evidence="8" type="ORF">HK413_02395</name>
</gene>
<dbReference type="InterPro" id="IPR036942">
    <property type="entry name" value="Beta-barrel_TonB_sf"/>
</dbReference>
<organism evidence="8 9">
    <name type="scientific">Mucilaginibacter humi</name>
    <dbReference type="NCBI Taxonomy" id="2732510"/>
    <lineage>
        <taxon>Bacteria</taxon>
        <taxon>Pseudomonadati</taxon>
        <taxon>Bacteroidota</taxon>
        <taxon>Sphingobacteriia</taxon>
        <taxon>Sphingobacteriales</taxon>
        <taxon>Sphingobacteriaceae</taxon>
        <taxon>Mucilaginibacter</taxon>
    </lineage>
</organism>
<comment type="subcellular location">
    <subcellularLocation>
        <location evidence="1">Cell outer membrane</location>
    </subcellularLocation>
</comment>
<evidence type="ECO:0000256" key="4">
    <source>
        <dbReference type="SAM" id="MobiDB-lite"/>
    </source>
</evidence>
<dbReference type="InterPro" id="IPR012910">
    <property type="entry name" value="Plug_dom"/>
</dbReference>
<evidence type="ECO:0000256" key="1">
    <source>
        <dbReference type="ARBA" id="ARBA00004442"/>
    </source>
</evidence>
<dbReference type="Pfam" id="PF07715">
    <property type="entry name" value="Plug"/>
    <property type="match status" value="1"/>
</dbReference>
<evidence type="ECO:0000259" key="6">
    <source>
        <dbReference type="Pfam" id="PF07715"/>
    </source>
</evidence>
<dbReference type="Gene3D" id="2.170.130.10">
    <property type="entry name" value="TonB-dependent receptor, plug domain"/>
    <property type="match status" value="1"/>
</dbReference>
<reference evidence="8 9" key="1">
    <citation type="submission" date="2020-05" db="EMBL/GenBank/DDBJ databases">
        <authorList>
            <person name="Khan S.A."/>
            <person name="Jeon C.O."/>
            <person name="Chun B.H."/>
        </authorList>
    </citation>
    <scope>NUCLEOTIDE SEQUENCE [LARGE SCALE GENOMIC DNA]</scope>
    <source>
        <strain evidence="8 9">S1162</strain>
    </source>
</reference>
<evidence type="ECO:0000259" key="7">
    <source>
        <dbReference type="Pfam" id="PF14905"/>
    </source>
</evidence>
<feature type="domain" description="TonB-dependent receptor plug" evidence="6">
    <location>
        <begin position="69"/>
        <end position="150"/>
    </location>
</feature>
<sequence>MKHIIQKFKTAVIALLVLSGQRLFAQTKTADTTAKPKVNDLKEVTIKADKPIIKQEVDRITYDLQADPQSKFSNVLEMMRKVPFVTVDGNENIMLKGNASYKILINGKPSSLMERDAKAILRSMPASTIQRIEVYTTPPAKYDAEGLGGIINIITNKKLVDGYNGTLNISERTPSGPGAGTSFTAKAGKLGLSVFGGGNLNDNPATTTLNTRSTTGANSTDLNQLGSTRSDSKSAYMGTELSYEIDPYNLVSAQFNLNGSRNNGFSDQRSVLNQTAGPIAYNIDNDNNGRGKGLDAGVNYQLGFKNDKTRLLTFSYRYFKYTNSSHNDIAFSNRVNYTDPDYNQDNAGSASEQTGQVDLVQGFKKWTVEAGIKSIFRNNSSDFQSNVFNAGTGNFDRISGLSNQYSSTQNILAAYNTWRYSSKKLEVKAGIRLEHTTTDADFISTTTAAHQRYLNLMPSIAINMPLDVTSGLNPGFSQRLKRPGINKLNPFVDRSNPNFYSSGNPELSRSVVSDVRLGYSMSKKPI</sequence>
<evidence type="ECO:0000313" key="8">
    <source>
        <dbReference type="EMBL" id="NNU33305.1"/>
    </source>
</evidence>
<protein>
    <submittedName>
        <fullName evidence="8">TonB-dependent receptor</fullName>
    </submittedName>
</protein>
<name>A0ABX1W2W4_9SPHI</name>
<keyword evidence="8" id="KW-0675">Receptor</keyword>
<dbReference type="InterPro" id="IPR037066">
    <property type="entry name" value="Plug_dom_sf"/>
</dbReference>
<dbReference type="EMBL" id="JABFCR010000007">
    <property type="protein sequence ID" value="NNU33305.1"/>
    <property type="molecule type" value="Genomic_DNA"/>
</dbReference>
<feature type="domain" description="Outer membrane protein beta-barrel" evidence="7">
    <location>
        <begin position="307"/>
        <end position="524"/>
    </location>
</feature>
<dbReference type="RefSeq" id="WP_175269002.1">
    <property type="nucleotide sequence ID" value="NZ_JABFCR010000007.1"/>
</dbReference>
<proteinExistence type="predicted"/>
<dbReference type="PANTHER" id="PTHR40980">
    <property type="entry name" value="PLUG DOMAIN-CONTAINING PROTEIN"/>
    <property type="match status" value="1"/>
</dbReference>
<evidence type="ECO:0000256" key="3">
    <source>
        <dbReference type="ARBA" id="ARBA00023237"/>
    </source>
</evidence>
<dbReference type="Pfam" id="PF14905">
    <property type="entry name" value="OMP_b-brl_3"/>
    <property type="match status" value="1"/>
</dbReference>
<feature type="signal peptide" evidence="5">
    <location>
        <begin position="1"/>
        <end position="25"/>
    </location>
</feature>
<evidence type="ECO:0000256" key="2">
    <source>
        <dbReference type="ARBA" id="ARBA00023136"/>
    </source>
</evidence>
<keyword evidence="5" id="KW-0732">Signal</keyword>